<evidence type="ECO:0000259" key="1">
    <source>
        <dbReference type="Pfam" id="PF07762"/>
    </source>
</evidence>
<organism evidence="2 3">
    <name type="scientific">Urochloa decumbens</name>
    <dbReference type="NCBI Taxonomy" id="240449"/>
    <lineage>
        <taxon>Eukaryota</taxon>
        <taxon>Viridiplantae</taxon>
        <taxon>Streptophyta</taxon>
        <taxon>Embryophyta</taxon>
        <taxon>Tracheophyta</taxon>
        <taxon>Spermatophyta</taxon>
        <taxon>Magnoliopsida</taxon>
        <taxon>Liliopsida</taxon>
        <taxon>Poales</taxon>
        <taxon>Poaceae</taxon>
        <taxon>PACMAD clade</taxon>
        <taxon>Panicoideae</taxon>
        <taxon>Panicodae</taxon>
        <taxon>Paniceae</taxon>
        <taxon>Melinidinae</taxon>
        <taxon>Urochloa</taxon>
    </lineage>
</organism>
<dbReference type="Pfam" id="PF07762">
    <property type="entry name" value="DUF1618"/>
    <property type="match status" value="1"/>
</dbReference>
<evidence type="ECO:0000313" key="3">
    <source>
        <dbReference type="Proteomes" id="UP001497457"/>
    </source>
</evidence>
<dbReference type="PANTHER" id="PTHR33074">
    <property type="entry name" value="EXPRESSED PROTEIN-RELATED"/>
    <property type="match status" value="1"/>
</dbReference>
<dbReference type="EMBL" id="OZ075146">
    <property type="protein sequence ID" value="CAL5051858.1"/>
    <property type="molecule type" value="Genomic_DNA"/>
</dbReference>
<evidence type="ECO:0000313" key="2">
    <source>
        <dbReference type="EMBL" id="CAL5051858.1"/>
    </source>
</evidence>
<name>A0ABC9E6J0_9POAL</name>
<feature type="domain" description="DUF1618" evidence="1">
    <location>
        <begin position="207"/>
        <end position="340"/>
    </location>
</feature>
<protein>
    <recommendedName>
        <fullName evidence="1">DUF1618 domain-containing protein</fullName>
    </recommendedName>
</protein>
<dbReference type="Proteomes" id="UP001497457">
    <property type="component" value="Chromosome 36b"/>
</dbReference>
<sequence length="409" mass="46183">MAAAAAALPNWVMLERFVFRRDDPNSFREDRRTSAACSTSTGARFDVSFVLAEPHTPSRLYLSWPEGPKDEWVCYLVAAHRDLVLLRLDSLVDESQPFGEVRHEYFIYIADPTSQIPPLLRPLPQCMEHDSDLGRPLTFAFSPRAVGLLCHGEDEFAVAYLGVWWSHVTSEMEAELWVLRSSSSCCRDDGAENWEKQRLPIPYEEDDHLDGILVCDGIFGESPKVAYIRFPVDTFVRDNPRRIRKELYRSLCVTDCGSRLVFVDVARHDGTGLGSMAPGTGFTMTFQTLEMAENDMMQYQWIEDAVVTSDQLWAANTPSRLPREVMIIPLVSMDVPNIVHVVLFGWEIGSFLLVAIDSSDKQVLGSVVTYIESSEQGLSTDDADLVRAKPTSFTHFLPSEFPKFLNLTR</sequence>
<keyword evidence="3" id="KW-1185">Reference proteome</keyword>
<proteinExistence type="predicted"/>
<gene>
    <name evidence="2" type="ORF">URODEC1_LOCUS92370</name>
</gene>
<accession>A0ABC9E6J0</accession>
<dbReference type="InterPro" id="IPR011676">
    <property type="entry name" value="DUF1618"/>
</dbReference>
<dbReference type="PANTHER" id="PTHR33074:SF97">
    <property type="entry name" value="DUF1618 DOMAIN-CONTAINING PROTEIN"/>
    <property type="match status" value="1"/>
</dbReference>
<dbReference type="AlphaFoldDB" id="A0ABC9E6J0"/>
<reference evidence="2" key="1">
    <citation type="submission" date="2024-10" db="EMBL/GenBank/DDBJ databases">
        <authorList>
            <person name="Ryan C."/>
        </authorList>
    </citation>
    <scope>NUCLEOTIDE SEQUENCE [LARGE SCALE GENOMIC DNA]</scope>
</reference>